<dbReference type="PIRSF" id="PIRSF037567">
    <property type="entry name" value="MTTB_MeTrfase"/>
    <property type="match status" value="1"/>
</dbReference>
<gene>
    <name evidence="6" type="ORF">LNKW23_11310</name>
</gene>
<dbReference type="RefSeq" id="WP_285670654.1">
    <property type="nucleotide sequence ID" value="NZ_BSYI01000006.1"/>
</dbReference>
<keyword evidence="3 4" id="KW-0808">Transferase</keyword>
<dbReference type="Proteomes" id="UP001239909">
    <property type="component" value="Unassembled WGS sequence"/>
</dbReference>
<evidence type="ECO:0000256" key="5">
    <source>
        <dbReference type="SAM" id="MobiDB-lite"/>
    </source>
</evidence>
<accession>A0ABQ6LF12</accession>
<evidence type="ECO:0000256" key="4">
    <source>
        <dbReference type="PIRNR" id="PIRNR037567"/>
    </source>
</evidence>
<evidence type="ECO:0000256" key="1">
    <source>
        <dbReference type="ARBA" id="ARBA00007137"/>
    </source>
</evidence>
<proteinExistence type="inferred from homology"/>
<evidence type="ECO:0000256" key="2">
    <source>
        <dbReference type="ARBA" id="ARBA00022603"/>
    </source>
</evidence>
<dbReference type="GO" id="GO:0032259">
    <property type="term" value="P:methylation"/>
    <property type="evidence" value="ECO:0007669"/>
    <property type="project" value="UniProtKB-KW"/>
</dbReference>
<comment type="similarity">
    <text evidence="1 4">Belongs to the trimethylamine methyltransferase family.</text>
</comment>
<evidence type="ECO:0000313" key="7">
    <source>
        <dbReference type="Proteomes" id="UP001239909"/>
    </source>
</evidence>
<evidence type="ECO:0000313" key="6">
    <source>
        <dbReference type="EMBL" id="GMG81918.1"/>
    </source>
</evidence>
<reference evidence="6 7" key="1">
    <citation type="submission" date="2023-04" db="EMBL/GenBank/DDBJ databases">
        <title>Marinoamorphus aggregata gen. nov., sp. Nov., isolate from tissue of brittle star Ophioplocus japonicus.</title>
        <authorList>
            <person name="Kawano K."/>
            <person name="Sawayama S."/>
            <person name="Nakagawa S."/>
        </authorList>
    </citation>
    <scope>NUCLEOTIDE SEQUENCE [LARGE SCALE GENOMIC DNA]</scope>
    <source>
        <strain evidence="6 7">NKW23</strain>
    </source>
</reference>
<dbReference type="EMBL" id="BSYI01000006">
    <property type="protein sequence ID" value="GMG81918.1"/>
    <property type="molecule type" value="Genomic_DNA"/>
</dbReference>
<dbReference type="GO" id="GO:0008168">
    <property type="term" value="F:methyltransferase activity"/>
    <property type="evidence" value="ECO:0007669"/>
    <property type="project" value="UniProtKB-KW"/>
</dbReference>
<dbReference type="Pfam" id="PF06253">
    <property type="entry name" value="MTTB"/>
    <property type="match status" value="1"/>
</dbReference>
<name>A0ABQ6LF12_9RHOB</name>
<dbReference type="EC" id="2.1.1.-" evidence="4"/>
<dbReference type="InterPro" id="IPR010426">
    <property type="entry name" value="MTTB_MeTrfase"/>
</dbReference>
<keyword evidence="7" id="KW-1185">Reference proteome</keyword>
<dbReference type="Gene3D" id="3.20.20.480">
    <property type="entry name" value="Trimethylamine methyltransferase-like"/>
    <property type="match status" value="1"/>
</dbReference>
<evidence type="ECO:0000256" key="3">
    <source>
        <dbReference type="ARBA" id="ARBA00022679"/>
    </source>
</evidence>
<feature type="compositionally biased region" description="Basic residues" evidence="5">
    <location>
        <begin position="22"/>
        <end position="31"/>
    </location>
</feature>
<organism evidence="6 7">
    <name type="scientific">Paralimibaculum aggregatum</name>
    <dbReference type="NCBI Taxonomy" id="3036245"/>
    <lineage>
        <taxon>Bacteria</taxon>
        <taxon>Pseudomonadati</taxon>
        <taxon>Pseudomonadota</taxon>
        <taxon>Alphaproteobacteria</taxon>
        <taxon>Rhodobacterales</taxon>
        <taxon>Paracoccaceae</taxon>
        <taxon>Paralimibaculum</taxon>
    </lineage>
</organism>
<feature type="region of interest" description="Disordered" evidence="5">
    <location>
        <begin position="1"/>
        <end position="34"/>
    </location>
</feature>
<sequence length="525" mass="56672">MTIRPTPMPAARAAEDDTSGGRRGRGRRSRKAGLVQPAWSRIENPLKPVEIFSEDQIEAIHETAMRVVEELGIELMSAPARALFRAAGAEVDEASGTVRLDRALLLELVARAPRRFSLTPRNPARALEIGGRSMVSTLVAGPPAVHDCIRGRRPSNLPDYRNFIRLAHELNAIHMLGNQVAAPIELPAETRHLDCYDANIRLTDKSFHCTAIGPQRARDGIAMMAIAKGMTLEEMAAEPAVSTIISVNSPRRFDDAMADGLIEMARHGQATAITPFTLMGAMTPVTLPAALAQQTAEALFGIALTQLARPGAPVMYGAFTSNVDMRTGAPAFGTPENAKANIASGQLARRYGLPYRATPSNASNAADAQAVWETQMSLWGCVMGGANMLYHGAGWLEGGLCASFEKVMLDAEMLNHIYAFLAPTEVDDDTLGFAALARVPTGGHFFGDAHTLARYETAFFTPMLADWRNHETWVADGAKTATERATAAWQQALADYAEPALPEDRSEALAAYVATRREEIARDGI</sequence>
<comment type="caution">
    <text evidence="6">The sequence shown here is derived from an EMBL/GenBank/DDBJ whole genome shotgun (WGS) entry which is preliminary data.</text>
</comment>
<protein>
    <recommendedName>
        <fullName evidence="4">Methyltransferase</fullName>
        <ecNumber evidence="4">2.1.1.-</ecNumber>
    </recommendedName>
</protein>
<keyword evidence="2 6" id="KW-0489">Methyltransferase</keyword>
<dbReference type="InterPro" id="IPR038601">
    <property type="entry name" value="MttB-like_sf"/>
</dbReference>